<organism evidence="1 2">
    <name type="scientific">Elysia crispata</name>
    <name type="common">lettuce slug</name>
    <dbReference type="NCBI Taxonomy" id="231223"/>
    <lineage>
        <taxon>Eukaryota</taxon>
        <taxon>Metazoa</taxon>
        <taxon>Spiralia</taxon>
        <taxon>Lophotrochozoa</taxon>
        <taxon>Mollusca</taxon>
        <taxon>Gastropoda</taxon>
        <taxon>Heterobranchia</taxon>
        <taxon>Euthyneura</taxon>
        <taxon>Panpulmonata</taxon>
        <taxon>Sacoglossa</taxon>
        <taxon>Placobranchoidea</taxon>
        <taxon>Plakobranchidae</taxon>
        <taxon>Elysia</taxon>
    </lineage>
</organism>
<reference evidence="1" key="1">
    <citation type="journal article" date="2023" name="G3 (Bethesda)">
        <title>A reference genome for the long-term kleptoplast-retaining sea slug Elysia crispata morphotype clarki.</title>
        <authorList>
            <person name="Eastman K.E."/>
            <person name="Pendleton A.L."/>
            <person name="Shaikh M.A."/>
            <person name="Suttiyut T."/>
            <person name="Ogas R."/>
            <person name="Tomko P."/>
            <person name="Gavelis G."/>
            <person name="Widhalm J.R."/>
            <person name="Wisecaver J.H."/>
        </authorList>
    </citation>
    <scope>NUCLEOTIDE SEQUENCE</scope>
    <source>
        <strain evidence="1">ECLA1</strain>
    </source>
</reference>
<dbReference type="PROSITE" id="PS51257">
    <property type="entry name" value="PROKAR_LIPOPROTEIN"/>
    <property type="match status" value="1"/>
</dbReference>
<proteinExistence type="predicted"/>
<protein>
    <submittedName>
        <fullName evidence="1">Uncharacterized protein</fullName>
    </submittedName>
</protein>
<sequence>MIRQQQISGLSAPLCMSRALWTVLSFIACRPIAWPGLPSREFMRCNIRPGNQAGETPQLASLSPAAGEQTLSTALPGVLKALEGWQSYKHPCTGKRPTLVGLRWGKPIARIQHLLKFRVPAPTQISALAVEAGVYGSMCSTNHWNNEIMDFGRIRDWLQRKMDSTE</sequence>
<dbReference type="EMBL" id="JAWDGP010003058">
    <property type="protein sequence ID" value="KAK3777779.1"/>
    <property type="molecule type" value="Genomic_DNA"/>
</dbReference>
<dbReference type="Proteomes" id="UP001283361">
    <property type="component" value="Unassembled WGS sequence"/>
</dbReference>
<gene>
    <name evidence="1" type="ORF">RRG08_038029</name>
</gene>
<keyword evidence="2" id="KW-1185">Reference proteome</keyword>
<evidence type="ECO:0000313" key="2">
    <source>
        <dbReference type="Proteomes" id="UP001283361"/>
    </source>
</evidence>
<dbReference type="AlphaFoldDB" id="A0AAE1DP64"/>
<comment type="caution">
    <text evidence="1">The sequence shown here is derived from an EMBL/GenBank/DDBJ whole genome shotgun (WGS) entry which is preliminary data.</text>
</comment>
<evidence type="ECO:0000313" key="1">
    <source>
        <dbReference type="EMBL" id="KAK3777779.1"/>
    </source>
</evidence>
<name>A0AAE1DP64_9GAST</name>
<accession>A0AAE1DP64</accession>